<dbReference type="RefSeq" id="WP_069937830.1">
    <property type="nucleotide sequence ID" value="NZ_MAMP01000012.1"/>
</dbReference>
<dbReference type="STRING" id="1714016.BA724_03245"/>
<dbReference type="EMBL" id="MAMP01000012">
    <property type="protein sequence ID" value="OES45833.1"/>
    <property type="molecule type" value="Genomic_DNA"/>
</dbReference>
<name>A0A1E7DRX6_9BACI</name>
<gene>
    <name evidence="1" type="ORF">BA724_03245</name>
</gene>
<sequence>MSFESIKMLLEFMQHHRSTEIIYTFKNNNHPVAIVSLKNIGIIQIIFSQLPHEISYYHDADEAASVIDKLIN</sequence>
<dbReference type="Proteomes" id="UP000095658">
    <property type="component" value="Unassembled WGS sequence"/>
</dbReference>
<protein>
    <submittedName>
        <fullName evidence="1">Uncharacterized protein</fullName>
    </submittedName>
</protein>
<evidence type="ECO:0000313" key="1">
    <source>
        <dbReference type="EMBL" id="OES45833.1"/>
    </source>
</evidence>
<organism evidence="1 2">
    <name type="scientific">Domibacillus iocasae</name>
    <dbReference type="NCBI Taxonomy" id="1714016"/>
    <lineage>
        <taxon>Bacteria</taxon>
        <taxon>Bacillati</taxon>
        <taxon>Bacillota</taxon>
        <taxon>Bacilli</taxon>
        <taxon>Bacillales</taxon>
        <taxon>Bacillaceae</taxon>
        <taxon>Domibacillus</taxon>
    </lineage>
</organism>
<dbReference type="AlphaFoldDB" id="A0A1E7DRX6"/>
<accession>A0A1E7DRX6</accession>
<keyword evidence="2" id="KW-1185">Reference proteome</keyword>
<proteinExistence type="predicted"/>
<evidence type="ECO:0000313" key="2">
    <source>
        <dbReference type="Proteomes" id="UP000095658"/>
    </source>
</evidence>
<comment type="caution">
    <text evidence="1">The sequence shown here is derived from an EMBL/GenBank/DDBJ whole genome shotgun (WGS) entry which is preliminary data.</text>
</comment>
<reference evidence="1 2" key="1">
    <citation type="submission" date="2016-06" db="EMBL/GenBank/DDBJ databases">
        <title>Domibacillus iocasae genome sequencing.</title>
        <authorList>
            <person name="Verma A."/>
            <person name="Pal Y."/>
            <person name="Ojha A.K."/>
            <person name="Krishnamurthi S."/>
        </authorList>
    </citation>
    <scope>NUCLEOTIDE SEQUENCE [LARGE SCALE GENOMIC DNA]</scope>
    <source>
        <strain evidence="1 2">DSM 29979</strain>
    </source>
</reference>